<gene>
    <name evidence="1" type="ORF">EDD58_102291</name>
</gene>
<evidence type="ECO:0000313" key="1">
    <source>
        <dbReference type="EMBL" id="TCS95715.1"/>
    </source>
</evidence>
<sequence>MTMGLDVKVSKLMNLGELIIKTEIACKELLGMNCCPPLQVKEMKNNKVFEVNDDLTLEPSTFYVMSLSTVPEDDVSFIVVNLPNSIHNQLDLGSGAWACIHIQEKKSPVQFAIAASLAQVIATECQSSIYDERKVWVNQTVTSPEEFKNLLSVKEKCNNSKKSLKIFYDQLAGVPIDVE</sequence>
<name>A0A4R3L9D6_9BACL</name>
<protein>
    <submittedName>
        <fullName evidence="1">Uncharacterized protein</fullName>
    </submittedName>
</protein>
<dbReference type="Proteomes" id="UP000294937">
    <property type="component" value="Unassembled WGS sequence"/>
</dbReference>
<keyword evidence="2" id="KW-1185">Reference proteome</keyword>
<reference evidence="1 2" key="1">
    <citation type="submission" date="2019-03" db="EMBL/GenBank/DDBJ databases">
        <title>Genomic Encyclopedia of Type Strains, Phase IV (KMG-IV): sequencing the most valuable type-strain genomes for metagenomic binning, comparative biology and taxonomic classification.</title>
        <authorList>
            <person name="Goeker M."/>
        </authorList>
    </citation>
    <scope>NUCLEOTIDE SEQUENCE [LARGE SCALE GENOMIC DNA]</scope>
    <source>
        <strain evidence="1 2">DSM 45707</strain>
    </source>
</reference>
<evidence type="ECO:0000313" key="2">
    <source>
        <dbReference type="Proteomes" id="UP000294937"/>
    </source>
</evidence>
<organism evidence="1 2">
    <name type="scientific">Hazenella coriacea</name>
    <dbReference type="NCBI Taxonomy" id="1179467"/>
    <lineage>
        <taxon>Bacteria</taxon>
        <taxon>Bacillati</taxon>
        <taxon>Bacillota</taxon>
        <taxon>Bacilli</taxon>
        <taxon>Bacillales</taxon>
        <taxon>Thermoactinomycetaceae</taxon>
        <taxon>Hazenella</taxon>
    </lineage>
</organism>
<dbReference type="EMBL" id="SMAG01000002">
    <property type="protein sequence ID" value="TCS95715.1"/>
    <property type="molecule type" value="Genomic_DNA"/>
</dbReference>
<comment type="caution">
    <text evidence="1">The sequence shown here is derived from an EMBL/GenBank/DDBJ whole genome shotgun (WGS) entry which is preliminary data.</text>
</comment>
<dbReference type="AlphaFoldDB" id="A0A4R3L9D6"/>
<accession>A0A4R3L9D6</accession>
<proteinExistence type="predicted"/>